<evidence type="ECO:0000259" key="10">
    <source>
        <dbReference type="PROSITE" id="PS00300"/>
    </source>
</evidence>
<dbReference type="InterPro" id="IPR000897">
    <property type="entry name" value="SRP54_GTPase_dom"/>
</dbReference>
<comment type="subcellular location">
    <subcellularLocation>
        <location evidence="1">Cell membrane</location>
        <topology evidence="1">Peripheral membrane protein</topology>
        <orientation evidence="1">Cytoplasmic side</orientation>
    </subcellularLocation>
</comment>
<evidence type="ECO:0000256" key="5">
    <source>
        <dbReference type="ARBA" id="ARBA00022741"/>
    </source>
</evidence>
<dbReference type="NCBIfam" id="TIGR00064">
    <property type="entry name" value="ftsY"/>
    <property type="match status" value="1"/>
</dbReference>
<keyword evidence="8" id="KW-0472">Membrane</keyword>
<dbReference type="InterPro" id="IPR027417">
    <property type="entry name" value="P-loop_NTPase"/>
</dbReference>
<dbReference type="Pfam" id="PF00448">
    <property type="entry name" value="SRP54"/>
    <property type="match status" value="1"/>
</dbReference>
<evidence type="ECO:0000256" key="2">
    <source>
        <dbReference type="ARBA" id="ARBA00008531"/>
    </source>
</evidence>
<evidence type="ECO:0000313" key="12">
    <source>
        <dbReference type="Proteomes" id="UP000177025"/>
    </source>
</evidence>
<keyword evidence="4" id="KW-0963">Cytoplasm</keyword>
<dbReference type="Gene3D" id="3.40.50.300">
    <property type="entry name" value="P-loop containing nucleotide triphosphate hydrolases"/>
    <property type="match status" value="1"/>
</dbReference>
<keyword evidence="5" id="KW-0547">Nucleotide-binding</keyword>
<dbReference type="SUPFAM" id="SSF52540">
    <property type="entry name" value="P-loop containing nucleoside triphosphate hydrolases"/>
    <property type="match status" value="1"/>
</dbReference>
<evidence type="ECO:0000313" key="11">
    <source>
        <dbReference type="EMBL" id="OGC42464.1"/>
    </source>
</evidence>
<evidence type="ECO:0000256" key="7">
    <source>
        <dbReference type="ARBA" id="ARBA00023134"/>
    </source>
</evidence>
<accession>A0A1F4UBY2</accession>
<evidence type="ECO:0000256" key="9">
    <source>
        <dbReference type="ARBA" id="ARBA00023170"/>
    </source>
</evidence>
<gene>
    <name evidence="11" type="ORF">A2Y85_04680</name>
</gene>
<sequence length="279" mass="30067">MFAPLKKALSKARKFFLGIKTADTAELEAILLQSDIGVKYTGIILDEIKEKGDIRSGLKSALIRLLDIPKPVLEGDKPHIIMVSGVNGSGKTTTVAKLANHFSRAAKVILASADTYRDAANEQLSIWADRLGIEVTSSQKGQDAAAVVYDSISKAKSKNIDFVIIDTAGRLHTRDDLMVELQKIERVTKKFKVIGPDLNLLTIDANLGQNSIQQAVVFKEHIAINGLVLTKFDGSAKGGAVVPISNELTIPVLFLGIGEGTDDLVEFNAEEFVDALIGD</sequence>
<dbReference type="InterPro" id="IPR004390">
    <property type="entry name" value="SR_rcpt_FtsY"/>
</dbReference>
<dbReference type="GO" id="GO:0005047">
    <property type="term" value="F:signal recognition particle binding"/>
    <property type="evidence" value="ECO:0007669"/>
    <property type="project" value="TreeGrafter"/>
</dbReference>
<keyword evidence="6" id="KW-0378">Hydrolase</keyword>
<dbReference type="GO" id="GO:0003924">
    <property type="term" value="F:GTPase activity"/>
    <property type="evidence" value="ECO:0007669"/>
    <property type="project" value="TreeGrafter"/>
</dbReference>
<dbReference type="SMART" id="SM00382">
    <property type="entry name" value="AAA"/>
    <property type="match status" value="1"/>
</dbReference>
<keyword evidence="3" id="KW-1003">Cell membrane</keyword>
<dbReference type="PROSITE" id="PS00300">
    <property type="entry name" value="SRP54"/>
    <property type="match status" value="1"/>
</dbReference>
<keyword evidence="7" id="KW-0342">GTP-binding</keyword>
<dbReference type="GO" id="GO:0005886">
    <property type="term" value="C:plasma membrane"/>
    <property type="evidence" value="ECO:0007669"/>
    <property type="project" value="UniProtKB-SubCell"/>
</dbReference>
<comment type="similarity">
    <text evidence="2">Belongs to the GTP-binding SRP family.</text>
</comment>
<dbReference type="SUPFAM" id="SSF47364">
    <property type="entry name" value="Domain of the SRP/SRP receptor G-proteins"/>
    <property type="match status" value="1"/>
</dbReference>
<evidence type="ECO:0000256" key="1">
    <source>
        <dbReference type="ARBA" id="ARBA00004413"/>
    </source>
</evidence>
<dbReference type="Gene3D" id="1.20.120.140">
    <property type="entry name" value="Signal recognition particle SRP54, nucleotide-binding domain"/>
    <property type="match status" value="1"/>
</dbReference>
<proteinExistence type="inferred from homology"/>
<evidence type="ECO:0000256" key="4">
    <source>
        <dbReference type="ARBA" id="ARBA00022490"/>
    </source>
</evidence>
<dbReference type="AlphaFoldDB" id="A0A1F4UBY2"/>
<comment type="caution">
    <text evidence="11">The sequence shown here is derived from an EMBL/GenBank/DDBJ whole genome shotgun (WGS) entry which is preliminary data.</text>
</comment>
<dbReference type="GO" id="GO:0006614">
    <property type="term" value="P:SRP-dependent cotranslational protein targeting to membrane"/>
    <property type="evidence" value="ECO:0007669"/>
    <property type="project" value="InterPro"/>
</dbReference>
<name>A0A1F4UBY2_UNCW3</name>
<dbReference type="Proteomes" id="UP000177025">
    <property type="component" value="Unassembled WGS sequence"/>
</dbReference>
<dbReference type="PANTHER" id="PTHR43134">
    <property type="entry name" value="SIGNAL RECOGNITION PARTICLE RECEPTOR SUBUNIT ALPHA"/>
    <property type="match status" value="1"/>
</dbReference>
<reference evidence="11 12" key="1">
    <citation type="journal article" date="2016" name="Nat. Commun.">
        <title>Thousands of microbial genomes shed light on interconnected biogeochemical processes in an aquifer system.</title>
        <authorList>
            <person name="Anantharaman K."/>
            <person name="Brown C.T."/>
            <person name="Hug L.A."/>
            <person name="Sharon I."/>
            <person name="Castelle C.J."/>
            <person name="Probst A.J."/>
            <person name="Thomas B.C."/>
            <person name="Singh A."/>
            <person name="Wilkins M.J."/>
            <person name="Karaoz U."/>
            <person name="Brodie E.L."/>
            <person name="Williams K.H."/>
            <person name="Hubbard S.S."/>
            <person name="Banfield J.F."/>
        </authorList>
    </citation>
    <scope>NUCLEOTIDE SEQUENCE [LARGE SCALE GENOMIC DNA]</scope>
</reference>
<evidence type="ECO:0000256" key="8">
    <source>
        <dbReference type="ARBA" id="ARBA00023136"/>
    </source>
</evidence>
<keyword evidence="9" id="KW-0675">Receptor</keyword>
<dbReference type="FunFam" id="3.40.50.300:FF:000053">
    <property type="entry name" value="Signal recognition particle receptor FtsY"/>
    <property type="match status" value="1"/>
</dbReference>
<dbReference type="GO" id="GO:0005525">
    <property type="term" value="F:GTP binding"/>
    <property type="evidence" value="ECO:0007669"/>
    <property type="project" value="UniProtKB-KW"/>
</dbReference>
<dbReference type="PANTHER" id="PTHR43134:SF1">
    <property type="entry name" value="SIGNAL RECOGNITION PARTICLE RECEPTOR SUBUNIT ALPHA"/>
    <property type="match status" value="1"/>
</dbReference>
<protein>
    <submittedName>
        <fullName evidence="11">Signal recognition particle-docking protein FtsY</fullName>
    </submittedName>
</protein>
<dbReference type="InterPro" id="IPR036225">
    <property type="entry name" value="SRP/SRP_N"/>
</dbReference>
<dbReference type="EMBL" id="MEUM01000064">
    <property type="protein sequence ID" value="OGC42464.1"/>
    <property type="molecule type" value="Genomic_DNA"/>
</dbReference>
<feature type="domain" description="SRP54-type proteins GTP-binding" evidence="10">
    <location>
        <begin position="251"/>
        <end position="264"/>
    </location>
</feature>
<dbReference type="SMART" id="SM00962">
    <property type="entry name" value="SRP54"/>
    <property type="match status" value="1"/>
</dbReference>
<dbReference type="InterPro" id="IPR042101">
    <property type="entry name" value="SRP54_N_sf"/>
</dbReference>
<evidence type="ECO:0000256" key="3">
    <source>
        <dbReference type="ARBA" id="ARBA00022475"/>
    </source>
</evidence>
<organism evidence="11 12">
    <name type="scientific">candidate division WOR-3 bacterium RBG_13_43_14</name>
    <dbReference type="NCBI Taxonomy" id="1802590"/>
    <lineage>
        <taxon>Bacteria</taxon>
        <taxon>Bacteria division WOR-3</taxon>
    </lineage>
</organism>
<dbReference type="InterPro" id="IPR003593">
    <property type="entry name" value="AAA+_ATPase"/>
</dbReference>
<evidence type="ECO:0000256" key="6">
    <source>
        <dbReference type="ARBA" id="ARBA00022801"/>
    </source>
</evidence>